<sequence length="179" mass="19446">MAKKDSLVFPGSPLTVEEEFAAGKNAFVDDEGNVVANVIGSAEFDEQSREAHVQQAGRQVQGIETGAIVYGRVILVKDSVVVVGMALAEKDGKKRRIFDSSATINISRVSSEYVRSLGDFFKVGDYVKARVLDVNSYGVELATNEQGLGVIASRDHIIQRLVAGNEQFAVKKNVEHSHH</sequence>
<dbReference type="SMART" id="SM00316">
    <property type="entry name" value="S1"/>
    <property type="match status" value="1"/>
</dbReference>
<dbReference type="InterPro" id="IPR012340">
    <property type="entry name" value="NA-bd_OB-fold"/>
</dbReference>
<keyword evidence="1" id="KW-0271">Exosome</keyword>
<dbReference type="PANTHER" id="PTHR12686:SF8">
    <property type="entry name" value="EXOSOME COMPLEX COMPONENT CSL4"/>
    <property type="match status" value="1"/>
</dbReference>
<dbReference type="GO" id="GO:0006396">
    <property type="term" value="P:RNA processing"/>
    <property type="evidence" value="ECO:0007669"/>
    <property type="project" value="InterPro"/>
</dbReference>
<dbReference type="PANTHER" id="PTHR12686">
    <property type="entry name" value="3'-5' EXORIBONUCLEASE CSL4-RELATED"/>
    <property type="match status" value="1"/>
</dbReference>
<dbReference type="AlphaFoldDB" id="A0A7T9DJW2"/>
<dbReference type="InterPro" id="IPR039771">
    <property type="entry name" value="Csl4"/>
</dbReference>
<dbReference type="SUPFAM" id="SSF50249">
    <property type="entry name" value="Nucleic acid-binding proteins"/>
    <property type="match status" value="1"/>
</dbReference>
<dbReference type="NCBIfam" id="NF034126">
    <property type="entry name" value="PRK09521.1"/>
    <property type="match status" value="1"/>
</dbReference>
<protein>
    <submittedName>
        <fullName evidence="3">Exosome complex RNA-binding protein Csl4</fullName>
    </submittedName>
</protein>
<organism evidence="3">
    <name type="scientific">Candidatus Iainarchaeum sp</name>
    <dbReference type="NCBI Taxonomy" id="3101447"/>
    <lineage>
        <taxon>Archaea</taxon>
        <taxon>Candidatus Iainarchaeota</taxon>
        <taxon>Candidatus Iainarchaeia</taxon>
        <taxon>Candidatus Iainarchaeales</taxon>
        <taxon>Candidatus Iainarchaeaceae</taxon>
        <taxon>Candidatus Iainarchaeum</taxon>
    </lineage>
</organism>
<feature type="domain" description="S1 motif" evidence="2">
    <location>
        <begin position="66"/>
        <end position="144"/>
    </location>
</feature>
<evidence type="ECO:0000313" key="3">
    <source>
        <dbReference type="EMBL" id="QQR92591.1"/>
    </source>
</evidence>
<gene>
    <name evidence="3" type="ORF">IPJ89_05600</name>
</gene>
<reference evidence="3" key="1">
    <citation type="submission" date="2020-11" db="EMBL/GenBank/DDBJ databases">
        <title>Connecting structure to function with the recovery of over 1000 high-quality activated sludge metagenome-assembled genomes encoding full-length rRNA genes using long-read sequencing.</title>
        <authorList>
            <person name="Singleton C.M."/>
            <person name="Petriglieri F."/>
            <person name="Kristensen J.M."/>
            <person name="Kirkegaard R.H."/>
            <person name="Michaelsen T.Y."/>
            <person name="Andersen M.H."/>
            <person name="Karst S.M."/>
            <person name="Dueholm M.S."/>
            <person name="Nielsen P.H."/>
            <person name="Albertsen M."/>
        </authorList>
    </citation>
    <scope>NUCLEOTIDE SEQUENCE</scope>
    <source>
        <strain evidence="3">Fred_18-Q3-R57-64_BAT3C.431</strain>
    </source>
</reference>
<dbReference type="Gene3D" id="2.40.50.140">
    <property type="entry name" value="Nucleic acid-binding proteins"/>
    <property type="match status" value="1"/>
</dbReference>
<accession>A0A7T9DJW2</accession>
<dbReference type="PROSITE" id="PS50126">
    <property type="entry name" value="S1"/>
    <property type="match status" value="1"/>
</dbReference>
<dbReference type="InterPro" id="IPR003029">
    <property type="entry name" value="S1_domain"/>
</dbReference>
<dbReference type="Gene3D" id="2.40.50.100">
    <property type="match status" value="1"/>
</dbReference>
<dbReference type="Proteomes" id="UP000596004">
    <property type="component" value="Chromosome"/>
</dbReference>
<evidence type="ECO:0000256" key="1">
    <source>
        <dbReference type="ARBA" id="ARBA00022835"/>
    </source>
</evidence>
<dbReference type="SUPFAM" id="SSF110324">
    <property type="entry name" value="Ribosomal L27 protein-like"/>
    <property type="match status" value="1"/>
</dbReference>
<evidence type="ECO:0000259" key="2">
    <source>
        <dbReference type="PROSITE" id="PS50126"/>
    </source>
</evidence>
<dbReference type="EMBL" id="CP064981">
    <property type="protein sequence ID" value="QQR92591.1"/>
    <property type="molecule type" value="Genomic_DNA"/>
</dbReference>
<dbReference type="GO" id="GO:0000178">
    <property type="term" value="C:exosome (RNase complex)"/>
    <property type="evidence" value="ECO:0007669"/>
    <property type="project" value="UniProtKB-KW"/>
</dbReference>
<name>A0A7T9DJW2_9ARCH</name>
<proteinExistence type="predicted"/>
<dbReference type="GO" id="GO:0003676">
    <property type="term" value="F:nucleic acid binding"/>
    <property type="evidence" value="ECO:0007669"/>
    <property type="project" value="InterPro"/>
</dbReference>